<dbReference type="eggNOG" id="ENOG502ZBHH">
    <property type="taxonomic scope" value="Bacteria"/>
</dbReference>
<dbReference type="OrthoDB" id="8783685at2"/>
<dbReference type="EMBL" id="AWGB01000017">
    <property type="protein sequence ID" value="ESQ91395.1"/>
    <property type="molecule type" value="Genomic_DNA"/>
</dbReference>
<accession>V4Q0P1</accession>
<name>V4Q0P1_9CAUL</name>
<evidence type="ECO:0000259" key="1">
    <source>
        <dbReference type="Pfam" id="PF13021"/>
    </source>
</evidence>
<sequence>MDRFQSDWQSFHPRTPPVGHLLREAEGWNVTRFHLLPDGRKTAHNRDELHSLLKRFNTIATATLGEDAPCYLIALQSPNQDARHRQRFERLKSRYDLTPGWEFHQASDNLTYTVCSGDVTWQTNGFNRILLHIYQTDLWDVIWMNKATGAVFRPYDAGADISQPTPNDLIARISSFYGWMPQNGLGFIRFNQAQMATAKFQVTKPCAEAIQKVIAAQQK</sequence>
<keyword evidence="3" id="KW-1185">Reference proteome</keyword>
<protein>
    <recommendedName>
        <fullName evidence="1">DUF3885 domain-containing protein</fullName>
    </recommendedName>
</protein>
<dbReference type="InterPro" id="IPR024976">
    <property type="entry name" value="DUF3885"/>
</dbReference>
<evidence type="ECO:0000313" key="3">
    <source>
        <dbReference type="Proteomes" id="UP000017837"/>
    </source>
</evidence>
<organism evidence="2 3">
    <name type="scientific">Asticcacaulis benevestitus DSM 16100 = ATCC BAA-896</name>
    <dbReference type="NCBI Taxonomy" id="1121022"/>
    <lineage>
        <taxon>Bacteria</taxon>
        <taxon>Pseudomonadati</taxon>
        <taxon>Pseudomonadota</taxon>
        <taxon>Alphaproteobacteria</taxon>
        <taxon>Caulobacterales</taxon>
        <taxon>Caulobacteraceae</taxon>
        <taxon>Asticcacaulis</taxon>
    </lineage>
</organism>
<dbReference type="STRING" id="1121022.GCA_000376105_01145"/>
<evidence type="ECO:0000313" key="2">
    <source>
        <dbReference type="EMBL" id="ESQ91395.1"/>
    </source>
</evidence>
<dbReference type="Pfam" id="PF13021">
    <property type="entry name" value="DUF3885"/>
    <property type="match status" value="1"/>
</dbReference>
<proteinExistence type="predicted"/>
<dbReference type="PATRIC" id="fig|1121022.4.peg.2080"/>
<comment type="caution">
    <text evidence="2">The sequence shown here is derived from an EMBL/GenBank/DDBJ whole genome shotgun (WGS) entry which is preliminary data.</text>
</comment>
<dbReference type="Proteomes" id="UP000017837">
    <property type="component" value="Unassembled WGS sequence"/>
</dbReference>
<gene>
    <name evidence="2" type="ORF">ABENE_10300</name>
</gene>
<reference evidence="2 3" key="1">
    <citation type="journal article" date="2014" name="Nature">
        <title>Sequential evolution of bacterial morphology by co-option of a developmental regulator.</title>
        <authorList>
            <person name="Jiang C."/>
            <person name="Brown P.J."/>
            <person name="Ducret A."/>
            <person name="Brun Y.V."/>
        </authorList>
    </citation>
    <scope>NUCLEOTIDE SEQUENCE [LARGE SCALE GENOMIC DNA]</scope>
    <source>
        <strain evidence="2 3">DSM 16100</strain>
    </source>
</reference>
<dbReference type="RefSeq" id="WP_018080808.1">
    <property type="nucleotide sequence ID" value="NZ_AQWM01000003.1"/>
</dbReference>
<dbReference type="AlphaFoldDB" id="V4Q0P1"/>
<feature type="domain" description="DUF3885" evidence="1">
    <location>
        <begin position="19"/>
        <end position="181"/>
    </location>
</feature>